<feature type="domain" description="3'-5' exonuclease" evidence="3">
    <location>
        <begin position="9"/>
        <end position="59"/>
    </location>
</feature>
<dbReference type="InterPro" id="IPR036397">
    <property type="entry name" value="RNaseH_sf"/>
</dbReference>
<evidence type="ECO:0000259" key="3">
    <source>
        <dbReference type="Pfam" id="PF01612"/>
    </source>
</evidence>
<dbReference type="GO" id="GO:0006139">
    <property type="term" value="P:nucleobase-containing compound metabolic process"/>
    <property type="evidence" value="ECO:0007669"/>
    <property type="project" value="InterPro"/>
</dbReference>
<dbReference type="SUPFAM" id="SSF53098">
    <property type="entry name" value="Ribonuclease H-like"/>
    <property type="match status" value="1"/>
</dbReference>
<evidence type="ECO:0000256" key="2">
    <source>
        <dbReference type="ARBA" id="ARBA00022801"/>
    </source>
</evidence>
<keyword evidence="4" id="KW-0067">ATP-binding</keyword>
<dbReference type="Proteomes" id="UP000236291">
    <property type="component" value="Unassembled WGS sequence"/>
</dbReference>
<dbReference type="GO" id="GO:0004386">
    <property type="term" value="F:helicase activity"/>
    <property type="evidence" value="ECO:0007669"/>
    <property type="project" value="UniProtKB-KW"/>
</dbReference>
<name>A0A2K3JUX1_TRIPR</name>
<comment type="caution">
    <text evidence="4">The sequence shown here is derived from an EMBL/GenBank/DDBJ whole genome shotgun (WGS) entry which is preliminary data.</text>
</comment>
<dbReference type="InterPro" id="IPR002562">
    <property type="entry name" value="3'-5'_exonuclease_dom"/>
</dbReference>
<evidence type="ECO:0000313" key="4">
    <source>
        <dbReference type="EMBL" id="PNX57857.1"/>
    </source>
</evidence>
<dbReference type="GO" id="GO:0005737">
    <property type="term" value="C:cytoplasm"/>
    <property type="evidence" value="ECO:0007669"/>
    <property type="project" value="TreeGrafter"/>
</dbReference>
<reference evidence="4 5" key="2">
    <citation type="journal article" date="2017" name="Front. Plant Sci.">
        <title>Gene Classification and Mining of Molecular Markers Useful in Red Clover (Trifolium pratense) Breeding.</title>
        <authorList>
            <person name="Istvanek J."/>
            <person name="Dluhosova J."/>
            <person name="Dluhos P."/>
            <person name="Patkova L."/>
            <person name="Nedelnik J."/>
            <person name="Repkova J."/>
        </authorList>
    </citation>
    <scope>NUCLEOTIDE SEQUENCE [LARGE SCALE GENOMIC DNA]</scope>
    <source>
        <strain evidence="5">cv. Tatra</strain>
        <tissue evidence="4">Young leaves</tissue>
    </source>
</reference>
<keyword evidence="1" id="KW-0540">Nuclease</keyword>
<keyword evidence="2" id="KW-0378">Hydrolase</keyword>
<reference evidence="4 5" key="1">
    <citation type="journal article" date="2014" name="Am. J. Bot.">
        <title>Genome assembly and annotation for red clover (Trifolium pratense; Fabaceae).</title>
        <authorList>
            <person name="Istvanek J."/>
            <person name="Jaros M."/>
            <person name="Krenek A."/>
            <person name="Repkova J."/>
        </authorList>
    </citation>
    <scope>NUCLEOTIDE SEQUENCE [LARGE SCALE GENOMIC DNA]</scope>
    <source>
        <strain evidence="5">cv. Tatra</strain>
        <tissue evidence="4">Young leaves</tissue>
    </source>
</reference>
<sequence>YEDENLARASVDEIVEKCLGYEIEQSGEIARSYWDNKVLSNEQVVYASVDAYCAFRIGKNVRAWKYT</sequence>
<dbReference type="ExpressionAtlas" id="A0A2K3JUX1">
    <property type="expression patterns" value="baseline"/>
</dbReference>
<accession>A0A2K3JUX1</accession>
<dbReference type="Pfam" id="PF01612">
    <property type="entry name" value="DNA_pol_A_exo1"/>
    <property type="match status" value="1"/>
</dbReference>
<dbReference type="GO" id="GO:0008408">
    <property type="term" value="F:3'-5' exonuclease activity"/>
    <property type="evidence" value="ECO:0007669"/>
    <property type="project" value="InterPro"/>
</dbReference>
<dbReference type="InterPro" id="IPR051132">
    <property type="entry name" value="3-5_Exonuclease_domain"/>
</dbReference>
<proteinExistence type="predicted"/>
<keyword evidence="4" id="KW-0547">Nucleotide-binding</keyword>
<dbReference type="EMBL" id="ASHM01125312">
    <property type="protein sequence ID" value="PNX57857.1"/>
    <property type="molecule type" value="Genomic_DNA"/>
</dbReference>
<keyword evidence="4" id="KW-0347">Helicase</keyword>
<gene>
    <name evidence="4" type="ORF">L195_g058902</name>
</gene>
<dbReference type="GO" id="GO:0005634">
    <property type="term" value="C:nucleus"/>
    <property type="evidence" value="ECO:0007669"/>
    <property type="project" value="TreeGrafter"/>
</dbReference>
<evidence type="ECO:0000313" key="5">
    <source>
        <dbReference type="Proteomes" id="UP000236291"/>
    </source>
</evidence>
<dbReference type="PANTHER" id="PTHR13620">
    <property type="entry name" value="3-5 EXONUCLEASE"/>
    <property type="match status" value="1"/>
</dbReference>
<dbReference type="InterPro" id="IPR012337">
    <property type="entry name" value="RNaseH-like_sf"/>
</dbReference>
<dbReference type="PANTHER" id="PTHR13620:SF59">
    <property type="entry name" value="POLYNUCLEOTIDYL TRANSFERASE, RIBONUCLEASE H-LIKE SUPERFAMILY PROTEIN"/>
    <property type="match status" value="1"/>
</dbReference>
<dbReference type="AlphaFoldDB" id="A0A2K3JUX1"/>
<evidence type="ECO:0000256" key="1">
    <source>
        <dbReference type="ARBA" id="ARBA00022722"/>
    </source>
</evidence>
<dbReference type="Gene3D" id="3.30.420.10">
    <property type="entry name" value="Ribonuclease H-like superfamily/Ribonuclease H"/>
    <property type="match status" value="1"/>
</dbReference>
<protein>
    <submittedName>
        <fullName evidence="4">Werner syndrome ATP-dependent helicase</fullName>
    </submittedName>
</protein>
<organism evidence="4 5">
    <name type="scientific">Trifolium pratense</name>
    <name type="common">Red clover</name>
    <dbReference type="NCBI Taxonomy" id="57577"/>
    <lineage>
        <taxon>Eukaryota</taxon>
        <taxon>Viridiplantae</taxon>
        <taxon>Streptophyta</taxon>
        <taxon>Embryophyta</taxon>
        <taxon>Tracheophyta</taxon>
        <taxon>Spermatophyta</taxon>
        <taxon>Magnoliopsida</taxon>
        <taxon>eudicotyledons</taxon>
        <taxon>Gunneridae</taxon>
        <taxon>Pentapetalae</taxon>
        <taxon>rosids</taxon>
        <taxon>fabids</taxon>
        <taxon>Fabales</taxon>
        <taxon>Fabaceae</taxon>
        <taxon>Papilionoideae</taxon>
        <taxon>50 kb inversion clade</taxon>
        <taxon>NPAAA clade</taxon>
        <taxon>Hologalegina</taxon>
        <taxon>IRL clade</taxon>
        <taxon>Trifolieae</taxon>
        <taxon>Trifolium</taxon>
    </lineage>
</organism>
<dbReference type="GO" id="GO:0003676">
    <property type="term" value="F:nucleic acid binding"/>
    <property type="evidence" value="ECO:0007669"/>
    <property type="project" value="InterPro"/>
</dbReference>
<feature type="non-terminal residue" evidence="4">
    <location>
        <position position="1"/>
    </location>
</feature>